<feature type="transmembrane region" description="Helical" evidence="12">
    <location>
        <begin position="126"/>
        <end position="147"/>
    </location>
</feature>
<evidence type="ECO:0000256" key="5">
    <source>
        <dbReference type="ARBA" id="ARBA00022692"/>
    </source>
</evidence>
<evidence type="ECO:0000256" key="6">
    <source>
        <dbReference type="ARBA" id="ARBA00022723"/>
    </source>
</evidence>
<dbReference type="CDD" id="cd06160">
    <property type="entry name" value="S2P-M50_like_2"/>
    <property type="match status" value="1"/>
</dbReference>
<dbReference type="GO" id="GO:0016020">
    <property type="term" value="C:membrane"/>
    <property type="evidence" value="ECO:0007669"/>
    <property type="project" value="UniProtKB-SubCell"/>
</dbReference>
<keyword evidence="6" id="KW-0479">Metal-binding</keyword>
<reference evidence="14 15" key="1">
    <citation type="submission" date="2019-03" db="EMBL/GenBank/DDBJ databases">
        <title>Genomic Encyclopedia of Type Strains, Phase IV (KMG-IV): sequencing the most valuable type-strain genomes for metagenomic binning, comparative biology and taxonomic classification.</title>
        <authorList>
            <person name="Goeker M."/>
        </authorList>
    </citation>
    <scope>NUCLEOTIDE SEQUENCE [LARGE SCALE GENOMIC DNA]</scope>
    <source>
        <strain evidence="14 15">DSM 11170</strain>
    </source>
</reference>
<evidence type="ECO:0000256" key="7">
    <source>
        <dbReference type="ARBA" id="ARBA00022801"/>
    </source>
</evidence>
<comment type="subcellular location">
    <subcellularLocation>
        <location evidence="2">Membrane</location>
        <topology evidence="2">Multi-pass membrane protein</topology>
    </subcellularLocation>
</comment>
<keyword evidence="8" id="KW-0862">Zinc</keyword>
<dbReference type="EMBL" id="SLXT01000016">
    <property type="protein sequence ID" value="TCP63720.1"/>
    <property type="molecule type" value="Genomic_DNA"/>
</dbReference>
<dbReference type="InterPro" id="IPR008915">
    <property type="entry name" value="Peptidase_M50"/>
</dbReference>
<feature type="domain" description="Peptidase M50" evidence="13">
    <location>
        <begin position="46"/>
        <end position="119"/>
    </location>
</feature>
<dbReference type="RefSeq" id="WP_131919556.1">
    <property type="nucleotide sequence ID" value="NZ_JAOQNU010000015.1"/>
</dbReference>
<evidence type="ECO:0000256" key="8">
    <source>
        <dbReference type="ARBA" id="ARBA00022833"/>
    </source>
</evidence>
<feature type="transmembrane region" description="Helical" evidence="12">
    <location>
        <begin position="98"/>
        <end position="119"/>
    </location>
</feature>
<evidence type="ECO:0000256" key="4">
    <source>
        <dbReference type="ARBA" id="ARBA00022670"/>
    </source>
</evidence>
<evidence type="ECO:0000313" key="15">
    <source>
        <dbReference type="Proteomes" id="UP000294813"/>
    </source>
</evidence>
<comment type="cofactor">
    <cofactor evidence="1">
        <name>Zn(2+)</name>
        <dbReference type="ChEBI" id="CHEBI:29105"/>
    </cofactor>
</comment>
<feature type="transmembrane region" description="Helical" evidence="12">
    <location>
        <begin position="159"/>
        <end position="192"/>
    </location>
</feature>
<sequence>MTKLFALFFMLFSKLGIFLKFAKFGKTFISMFFMIVTYALFYGWKFAVGFVLLIFLHEMGHVIAARQVGIPTSAPMFIPFVGAFITPGRASMSAREEFVMAAGGPALGIAASYGCYLIGTTFDLELMIALAYTGLVMNLFNLIPFGFMDGGRMASTLSVWMWGFGLVAFLGLVIVSGNPLLFLFFLMGAYQMYSVYRSPYQFEQIRAYGSERTLFASVYIGMILVAGWGAYESFQALQLLKGGLLGNNSI</sequence>
<evidence type="ECO:0000256" key="12">
    <source>
        <dbReference type="SAM" id="Phobius"/>
    </source>
</evidence>
<dbReference type="GO" id="GO:0006508">
    <property type="term" value="P:proteolysis"/>
    <property type="evidence" value="ECO:0007669"/>
    <property type="project" value="UniProtKB-KW"/>
</dbReference>
<keyword evidence="11 12" id="KW-0472">Membrane</keyword>
<evidence type="ECO:0000259" key="13">
    <source>
        <dbReference type="Pfam" id="PF02163"/>
    </source>
</evidence>
<organism evidence="14 15">
    <name type="scientific">Heliophilum fasciatum</name>
    <dbReference type="NCBI Taxonomy" id="35700"/>
    <lineage>
        <taxon>Bacteria</taxon>
        <taxon>Bacillati</taxon>
        <taxon>Bacillota</taxon>
        <taxon>Clostridia</taxon>
        <taxon>Eubacteriales</taxon>
        <taxon>Heliobacteriaceae</taxon>
        <taxon>Heliophilum</taxon>
    </lineage>
</organism>
<dbReference type="OrthoDB" id="9781963at2"/>
<keyword evidence="9 12" id="KW-1133">Transmembrane helix</keyword>
<dbReference type="PANTHER" id="PTHR39188:SF3">
    <property type="entry name" value="STAGE IV SPORULATION PROTEIN FB"/>
    <property type="match status" value="1"/>
</dbReference>
<dbReference type="Proteomes" id="UP000294813">
    <property type="component" value="Unassembled WGS sequence"/>
</dbReference>
<keyword evidence="4 14" id="KW-0645">Protease</keyword>
<gene>
    <name evidence="14" type="ORF">EDD73_11664</name>
</gene>
<evidence type="ECO:0000313" key="14">
    <source>
        <dbReference type="EMBL" id="TCP63720.1"/>
    </source>
</evidence>
<feature type="transmembrane region" description="Helical" evidence="12">
    <location>
        <begin position="32"/>
        <end position="56"/>
    </location>
</feature>
<accession>A0A4R2RIU0</accession>
<evidence type="ECO:0000256" key="9">
    <source>
        <dbReference type="ARBA" id="ARBA00022989"/>
    </source>
</evidence>
<evidence type="ECO:0000256" key="1">
    <source>
        <dbReference type="ARBA" id="ARBA00001947"/>
    </source>
</evidence>
<feature type="transmembrane region" description="Helical" evidence="12">
    <location>
        <begin position="68"/>
        <end position="86"/>
    </location>
</feature>
<evidence type="ECO:0000256" key="10">
    <source>
        <dbReference type="ARBA" id="ARBA00023049"/>
    </source>
</evidence>
<keyword evidence="5 12" id="KW-0812">Transmembrane</keyword>
<keyword evidence="10" id="KW-0482">Metalloprotease</keyword>
<keyword evidence="15" id="KW-1185">Reference proteome</keyword>
<name>A0A4R2RIU0_9FIRM</name>
<dbReference type="GO" id="GO:0008237">
    <property type="term" value="F:metallopeptidase activity"/>
    <property type="evidence" value="ECO:0007669"/>
    <property type="project" value="UniProtKB-KW"/>
</dbReference>
<protein>
    <submittedName>
        <fullName evidence="14">Zn-dependent protease</fullName>
    </submittedName>
</protein>
<keyword evidence="7" id="KW-0378">Hydrolase</keyword>
<comment type="similarity">
    <text evidence="3">Belongs to the peptidase M50B family.</text>
</comment>
<comment type="caution">
    <text evidence="14">The sequence shown here is derived from an EMBL/GenBank/DDBJ whole genome shotgun (WGS) entry which is preliminary data.</text>
</comment>
<evidence type="ECO:0000256" key="2">
    <source>
        <dbReference type="ARBA" id="ARBA00004141"/>
    </source>
</evidence>
<dbReference type="PANTHER" id="PTHR39188">
    <property type="entry name" value="MEMBRANE-ASSOCIATED ZINC METALLOPROTEASE M50B"/>
    <property type="match status" value="1"/>
</dbReference>
<dbReference type="GO" id="GO:0046872">
    <property type="term" value="F:metal ion binding"/>
    <property type="evidence" value="ECO:0007669"/>
    <property type="project" value="UniProtKB-KW"/>
</dbReference>
<proteinExistence type="inferred from homology"/>
<dbReference type="AlphaFoldDB" id="A0A4R2RIU0"/>
<dbReference type="Pfam" id="PF02163">
    <property type="entry name" value="Peptidase_M50"/>
    <property type="match status" value="1"/>
</dbReference>
<evidence type="ECO:0000256" key="3">
    <source>
        <dbReference type="ARBA" id="ARBA00007931"/>
    </source>
</evidence>
<evidence type="ECO:0000256" key="11">
    <source>
        <dbReference type="ARBA" id="ARBA00023136"/>
    </source>
</evidence>
<feature type="transmembrane region" description="Helical" evidence="12">
    <location>
        <begin position="213"/>
        <end position="231"/>
    </location>
</feature>